<proteinExistence type="predicted"/>
<comment type="caution">
    <text evidence="1">The sequence shown here is derived from an EMBL/GenBank/DDBJ whole genome shotgun (WGS) entry which is preliminary data.</text>
</comment>
<organism evidence="1 2">
    <name type="scientific">Riccia sorocarpa</name>
    <dbReference type="NCBI Taxonomy" id="122646"/>
    <lineage>
        <taxon>Eukaryota</taxon>
        <taxon>Viridiplantae</taxon>
        <taxon>Streptophyta</taxon>
        <taxon>Embryophyta</taxon>
        <taxon>Marchantiophyta</taxon>
        <taxon>Marchantiopsida</taxon>
        <taxon>Marchantiidae</taxon>
        <taxon>Marchantiales</taxon>
        <taxon>Ricciaceae</taxon>
        <taxon>Riccia</taxon>
    </lineage>
</organism>
<dbReference type="InterPro" id="IPR012337">
    <property type="entry name" value="RNaseH-like_sf"/>
</dbReference>
<evidence type="ECO:0000313" key="1">
    <source>
        <dbReference type="EMBL" id="KAL3690879.1"/>
    </source>
</evidence>
<accession>A0ABD3HKY8</accession>
<reference evidence="1 2" key="1">
    <citation type="submission" date="2024-09" db="EMBL/GenBank/DDBJ databases">
        <title>Chromosome-scale assembly of Riccia sorocarpa.</title>
        <authorList>
            <person name="Paukszto L."/>
        </authorList>
    </citation>
    <scope>NUCLEOTIDE SEQUENCE [LARGE SCALE GENOMIC DNA]</scope>
    <source>
        <strain evidence="1">LP-2024</strain>
        <tissue evidence="1">Aerial parts of the thallus</tissue>
    </source>
</reference>
<evidence type="ECO:0008006" key="3">
    <source>
        <dbReference type="Google" id="ProtNLM"/>
    </source>
</evidence>
<dbReference type="AlphaFoldDB" id="A0ABD3HKY8"/>
<sequence length="205" mass="24231">MPPGLWGMRYLVMAREDLSNFVEGRALRTKSVERICRFVLEDIVCRYGSVGILHADREDMNAEEARTFFRRYGVDLKLTNAMNPEGEVETGRPKNKSWFDKTRRLRPKHIKVGDWVLVYDSSLENQHSTMRKFSKRWFGPYMVLGVNDNVTYLLRELNGTLGKRVKLCKRRDNTSELFDFLDLEHRPVEDDYTKEENVEEEEEED</sequence>
<dbReference type="Proteomes" id="UP001633002">
    <property type="component" value="Unassembled WGS sequence"/>
</dbReference>
<dbReference type="SUPFAM" id="SSF53098">
    <property type="entry name" value="Ribonuclease H-like"/>
    <property type="match status" value="1"/>
</dbReference>
<evidence type="ECO:0000313" key="2">
    <source>
        <dbReference type="Proteomes" id="UP001633002"/>
    </source>
</evidence>
<gene>
    <name evidence="1" type="ORF">R1sor_004530</name>
</gene>
<dbReference type="InterPro" id="IPR036397">
    <property type="entry name" value="RNaseH_sf"/>
</dbReference>
<dbReference type="EMBL" id="JBJQOH010000003">
    <property type="protein sequence ID" value="KAL3690879.1"/>
    <property type="molecule type" value="Genomic_DNA"/>
</dbReference>
<dbReference type="Gene3D" id="3.30.420.10">
    <property type="entry name" value="Ribonuclease H-like superfamily/Ribonuclease H"/>
    <property type="match status" value="1"/>
</dbReference>
<protein>
    <recommendedName>
        <fullName evidence="3">Integrase catalytic domain-containing protein</fullName>
    </recommendedName>
</protein>
<name>A0ABD3HKY8_9MARC</name>
<keyword evidence="2" id="KW-1185">Reference proteome</keyword>